<protein>
    <submittedName>
        <fullName evidence="1">Uncharacterized protein</fullName>
    </submittedName>
</protein>
<reference evidence="1" key="2">
    <citation type="submission" date="2025-09" db="UniProtKB">
        <authorList>
            <consortium name="Ensembl"/>
        </authorList>
    </citation>
    <scope>IDENTIFICATION</scope>
</reference>
<dbReference type="Ensembl" id="ENSPSTT00000008432.1">
    <property type="protein sequence ID" value="ENSPSTP00000008044.1"/>
    <property type="gene ID" value="ENSPSTG00000005669.1"/>
</dbReference>
<dbReference type="AlphaFoldDB" id="A0A8C9F1E1"/>
<reference evidence="1" key="1">
    <citation type="submission" date="2025-08" db="UniProtKB">
        <authorList>
            <consortium name="Ensembl"/>
        </authorList>
    </citation>
    <scope>IDENTIFICATION</scope>
</reference>
<keyword evidence="2" id="KW-1185">Reference proteome</keyword>
<proteinExistence type="predicted"/>
<dbReference type="Gene3D" id="3.10.20.30">
    <property type="match status" value="1"/>
</dbReference>
<organism evidence="1 2">
    <name type="scientific">Pavo cristatus</name>
    <name type="common">Indian peafowl</name>
    <name type="synonym">Blue peafowl</name>
    <dbReference type="NCBI Taxonomy" id="9049"/>
    <lineage>
        <taxon>Eukaryota</taxon>
        <taxon>Metazoa</taxon>
        <taxon>Chordata</taxon>
        <taxon>Craniata</taxon>
        <taxon>Vertebrata</taxon>
        <taxon>Euteleostomi</taxon>
        <taxon>Archelosauria</taxon>
        <taxon>Archosauria</taxon>
        <taxon>Dinosauria</taxon>
        <taxon>Saurischia</taxon>
        <taxon>Theropoda</taxon>
        <taxon>Coelurosauria</taxon>
        <taxon>Aves</taxon>
        <taxon>Neognathae</taxon>
        <taxon>Galloanserae</taxon>
        <taxon>Galliformes</taxon>
        <taxon>Phasianidae</taxon>
        <taxon>Phasianinae</taxon>
        <taxon>Pavo</taxon>
    </lineage>
</organism>
<name>A0A8C9F1E1_PAVCR</name>
<evidence type="ECO:0000313" key="1">
    <source>
        <dbReference type="Ensembl" id="ENSPSTP00000008044.1"/>
    </source>
</evidence>
<evidence type="ECO:0000313" key="2">
    <source>
        <dbReference type="Proteomes" id="UP000694428"/>
    </source>
</evidence>
<dbReference type="InterPro" id="IPR012675">
    <property type="entry name" value="Beta-grasp_dom_sf"/>
</dbReference>
<dbReference type="Proteomes" id="UP000694428">
    <property type="component" value="Unplaced"/>
</dbReference>
<sequence length="110" mass="12355">TSRSRYFQEASTVRPAVVVDQKEKEVTSGIYDFASLLQLQCEPSFIEDRLKLYETLKKEHDALLAYRAASETKPIKITLTDGKIADGESWKTTPYQLAVGISTSLVLKVE</sequence>
<accession>A0A8C9F1E1</accession>